<organism evidence="2 3">
    <name type="scientific">Paspalum notatum var. saurae</name>
    <dbReference type="NCBI Taxonomy" id="547442"/>
    <lineage>
        <taxon>Eukaryota</taxon>
        <taxon>Viridiplantae</taxon>
        <taxon>Streptophyta</taxon>
        <taxon>Embryophyta</taxon>
        <taxon>Tracheophyta</taxon>
        <taxon>Spermatophyta</taxon>
        <taxon>Magnoliopsida</taxon>
        <taxon>Liliopsida</taxon>
        <taxon>Poales</taxon>
        <taxon>Poaceae</taxon>
        <taxon>PACMAD clade</taxon>
        <taxon>Panicoideae</taxon>
        <taxon>Andropogonodae</taxon>
        <taxon>Paspaleae</taxon>
        <taxon>Paspalinae</taxon>
        <taxon>Paspalum</taxon>
    </lineage>
</organism>
<evidence type="ECO:0000256" key="1">
    <source>
        <dbReference type="SAM" id="MobiDB-lite"/>
    </source>
</evidence>
<dbReference type="Proteomes" id="UP001341281">
    <property type="component" value="Chromosome 01"/>
</dbReference>
<sequence>MTASIPVHHSSPKHTSVRPSPSTAAIPTSPATSDAATIWRVRNGGSKDPRRIYVPARRVPPRSMSMQHVPLLSIHRHPSPSSLQSPSYVVVRQHKTLLFYSVFGHGRYGLDLSGHPLAVSVGTGIQHCQQSKGIPVFLSIGGGQPVGRVPRGGGRSGVHRPLATRWWTASTSTSTRERQTTTTSSPGASTATIDTAGGGCG</sequence>
<evidence type="ECO:0000313" key="2">
    <source>
        <dbReference type="EMBL" id="WVZ49013.1"/>
    </source>
</evidence>
<proteinExistence type="predicted"/>
<feature type="region of interest" description="Disordered" evidence="1">
    <location>
        <begin position="169"/>
        <end position="201"/>
    </location>
</feature>
<feature type="region of interest" description="Disordered" evidence="1">
    <location>
        <begin position="1"/>
        <end position="36"/>
    </location>
</feature>
<name>A0AAQ3SCC8_PASNO</name>
<dbReference type="SUPFAM" id="SSF51445">
    <property type="entry name" value="(Trans)glycosidases"/>
    <property type="match status" value="1"/>
</dbReference>
<gene>
    <name evidence="2" type="ORF">U9M48_000395</name>
</gene>
<feature type="compositionally biased region" description="Low complexity" evidence="1">
    <location>
        <begin position="19"/>
        <end position="36"/>
    </location>
</feature>
<dbReference type="InterPro" id="IPR017853">
    <property type="entry name" value="GH"/>
</dbReference>
<evidence type="ECO:0000313" key="3">
    <source>
        <dbReference type="Proteomes" id="UP001341281"/>
    </source>
</evidence>
<protein>
    <submittedName>
        <fullName evidence="2">Uncharacterized protein</fullName>
    </submittedName>
</protein>
<dbReference type="EMBL" id="CP144745">
    <property type="protein sequence ID" value="WVZ49013.1"/>
    <property type="molecule type" value="Genomic_DNA"/>
</dbReference>
<dbReference type="AlphaFoldDB" id="A0AAQ3SCC8"/>
<accession>A0AAQ3SCC8</accession>
<reference evidence="2 3" key="1">
    <citation type="submission" date="2024-02" db="EMBL/GenBank/DDBJ databases">
        <title>High-quality chromosome-scale genome assembly of Pensacola bahiagrass (Paspalum notatum Flugge var. saurae).</title>
        <authorList>
            <person name="Vega J.M."/>
            <person name="Podio M."/>
            <person name="Orjuela J."/>
            <person name="Siena L.A."/>
            <person name="Pessino S.C."/>
            <person name="Combes M.C."/>
            <person name="Mariac C."/>
            <person name="Albertini E."/>
            <person name="Pupilli F."/>
            <person name="Ortiz J.P.A."/>
            <person name="Leblanc O."/>
        </authorList>
    </citation>
    <scope>NUCLEOTIDE SEQUENCE [LARGE SCALE GENOMIC DNA]</scope>
    <source>
        <strain evidence="2">R1</strain>
        <tissue evidence="2">Leaf</tissue>
    </source>
</reference>
<keyword evidence="3" id="KW-1185">Reference proteome</keyword>
<feature type="compositionally biased region" description="Low complexity" evidence="1">
    <location>
        <begin position="169"/>
        <end position="192"/>
    </location>
</feature>